<keyword evidence="3" id="KW-0378">Hydrolase</keyword>
<dbReference type="InterPro" id="IPR025733">
    <property type="entry name" value="PAPs_C"/>
</dbReference>
<evidence type="ECO:0000256" key="2">
    <source>
        <dbReference type="ARBA" id="ARBA00023180"/>
    </source>
</evidence>
<dbReference type="Pfam" id="PF14008">
    <property type="entry name" value="Metallophos_C"/>
    <property type="match status" value="1"/>
</dbReference>
<dbReference type="EMBL" id="KZ819602">
    <property type="protein sequence ID" value="PWN36442.1"/>
    <property type="molecule type" value="Genomic_DNA"/>
</dbReference>
<evidence type="ECO:0000259" key="5">
    <source>
        <dbReference type="Pfam" id="PF14008"/>
    </source>
</evidence>
<evidence type="ECO:0000313" key="7">
    <source>
        <dbReference type="EMBL" id="PWN36442.1"/>
    </source>
</evidence>
<dbReference type="InterPro" id="IPR008963">
    <property type="entry name" value="Purple_acid_Pase-like_N"/>
</dbReference>
<dbReference type="Pfam" id="PF16656">
    <property type="entry name" value="Pur_ac_phosph_N"/>
    <property type="match status" value="1"/>
</dbReference>
<dbReference type="InParanoid" id="A0A316VFT2"/>
<feature type="domain" description="Calcineurin-like phosphoesterase" evidence="4">
    <location>
        <begin position="130"/>
        <end position="382"/>
    </location>
</feature>
<dbReference type="SUPFAM" id="SSF56300">
    <property type="entry name" value="Metallo-dependent phosphatases"/>
    <property type="match status" value="1"/>
</dbReference>
<accession>A0A316VFT2</accession>
<gene>
    <name evidence="7" type="ORF">FA14DRAFT_169451</name>
</gene>
<dbReference type="CDD" id="cd00839">
    <property type="entry name" value="MPP_PAPs"/>
    <property type="match status" value="1"/>
</dbReference>
<dbReference type="InterPro" id="IPR041792">
    <property type="entry name" value="MPP_PAP"/>
</dbReference>
<proteinExistence type="inferred from homology"/>
<evidence type="ECO:0000256" key="1">
    <source>
        <dbReference type="ARBA" id="ARBA00022729"/>
    </source>
</evidence>
<organism evidence="7 8">
    <name type="scientific">Meira miltonrushii</name>
    <dbReference type="NCBI Taxonomy" id="1280837"/>
    <lineage>
        <taxon>Eukaryota</taxon>
        <taxon>Fungi</taxon>
        <taxon>Dikarya</taxon>
        <taxon>Basidiomycota</taxon>
        <taxon>Ustilaginomycotina</taxon>
        <taxon>Exobasidiomycetes</taxon>
        <taxon>Exobasidiales</taxon>
        <taxon>Brachybasidiaceae</taxon>
        <taxon>Meira</taxon>
    </lineage>
</organism>
<evidence type="ECO:0000313" key="8">
    <source>
        <dbReference type="Proteomes" id="UP000245771"/>
    </source>
</evidence>
<comment type="catalytic activity">
    <reaction evidence="3">
        <text>a phosphate monoester + H2O = an alcohol + phosphate</text>
        <dbReference type="Rhea" id="RHEA:15017"/>
        <dbReference type="ChEBI" id="CHEBI:15377"/>
        <dbReference type="ChEBI" id="CHEBI:30879"/>
        <dbReference type="ChEBI" id="CHEBI:43474"/>
        <dbReference type="ChEBI" id="CHEBI:67140"/>
        <dbReference type="EC" id="3.1.3.2"/>
    </reaction>
</comment>
<dbReference type="STRING" id="1280837.A0A316VFT2"/>
<dbReference type="Pfam" id="PF00149">
    <property type="entry name" value="Metallophos"/>
    <property type="match status" value="1"/>
</dbReference>
<dbReference type="OrthoDB" id="45007at2759"/>
<dbReference type="InterPro" id="IPR029052">
    <property type="entry name" value="Metallo-depent_PP-like"/>
</dbReference>
<protein>
    <recommendedName>
        <fullName evidence="3">Purple acid phosphatase</fullName>
        <ecNumber evidence="3">3.1.3.2</ecNumber>
    </recommendedName>
</protein>
<dbReference type="InterPro" id="IPR015914">
    <property type="entry name" value="PAPs_N"/>
</dbReference>
<dbReference type="InterPro" id="IPR004843">
    <property type="entry name" value="Calcineurin-like_PHP"/>
</dbReference>
<feature type="signal peptide" evidence="3">
    <location>
        <begin position="1"/>
        <end position="21"/>
    </location>
</feature>
<dbReference type="Proteomes" id="UP000245771">
    <property type="component" value="Unassembled WGS sequence"/>
</dbReference>
<dbReference type="CDD" id="cd00063">
    <property type="entry name" value="FN3"/>
    <property type="match status" value="1"/>
</dbReference>
<dbReference type="InterPro" id="IPR003961">
    <property type="entry name" value="FN3_dom"/>
</dbReference>
<dbReference type="RefSeq" id="XP_025356744.1">
    <property type="nucleotide sequence ID" value="XM_025500208.1"/>
</dbReference>
<keyword evidence="1 3" id="KW-0732">Signal</keyword>
<evidence type="ECO:0000259" key="4">
    <source>
        <dbReference type="Pfam" id="PF00149"/>
    </source>
</evidence>
<dbReference type="GeneID" id="37021989"/>
<sequence>MFGRALSVVFIGFAVIIPALSLQTINDNVRPSQHHTAFHGTSGMTISWSTHAKLDKPTVNYGLTPYTLWQQASSSESVTYPTSTTYLNHVILKDLLPYRTYYYSVSNSFANQTYQFKTARIEGDRSSHTVAMVADMGTFGSLGLSFNDKYPPALAPGEITTIQRLSTTLDQFDFLLHPGDFAYSDYWLKEELLGYLPFDLATGPQVYEQINEEFYTQLENITAFKPYMVSVGNHEANCDNGGTKGYTESICPVGQTNFTGYINRFRMPSDVSKGVGNFWYSYDYGMVHYLHYTTETDFPGAPDAFGGGQGDDAGPFAPTGAQLAWIEQDLRSVNREITPWVVALGHRPWYVASSLCYTCQAAFEPLFNEYNVDVVLSGHVHAMERNAPIAKNVTDENGLNNPKAPLYLTNGAAGHFEGLDTLNSPLPSYVTYANNTKFGYSLLTFHNITHMTHNFISSASGQVLDSATLYKERSFPY</sequence>
<feature type="domain" description="Purple acid phosphatase C-terminal" evidence="5">
    <location>
        <begin position="404"/>
        <end position="466"/>
    </location>
</feature>
<keyword evidence="8" id="KW-1185">Reference proteome</keyword>
<dbReference type="GO" id="GO:0003993">
    <property type="term" value="F:acid phosphatase activity"/>
    <property type="evidence" value="ECO:0007669"/>
    <property type="project" value="UniProtKB-EC"/>
</dbReference>
<dbReference type="PANTHER" id="PTHR45867">
    <property type="entry name" value="PURPLE ACID PHOSPHATASE"/>
    <property type="match status" value="1"/>
</dbReference>
<evidence type="ECO:0000259" key="6">
    <source>
        <dbReference type="Pfam" id="PF16656"/>
    </source>
</evidence>
<name>A0A316VFT2_9BASI</name>
<keyword evidence="2" id="KW-0325">Glycoprotein</keyword>
<comment type="similarity">
    <text evidence="3">Belongs to the metallophosphoesterase superfamily. Purple acid phosphatase family.</text>
</comment>
<reference evidence="7 8" key="1">
    <citation type="journal article" date="2018" name="Mol. Biol. Evol.">
        <title>Broad Genomic Sampling Reveals a Smut Pathogenic Ancestry of the Fungal Clade Ustilaginomycotina.</title>
        <authorList>
            <person name="Kijpornyongpan T."/>
            <person name="Mondo S.J."/>
            <person name="Barry K."/>
            <person name="Sandor L."/>
            <person name="Lee J."/>
            <person name="Lipzen A."/>
            <person name="Pangilinan J."/>
            <person name="LaButti K."/>
            <person name="Hainaut M."/>
            <person name="Henrissat B."/>
            <person name="Grigoriev I.V."/>
            <person name="Spatafora J.W."/>
            <person name="Aime M.C."/>
        </authorList>
    </citation>
    <scope>NUCLEOTIDE SEQUENCE [LARGE SCALE GENOMIC DNA]</scope>
    <source>
        <strain evidence="7 8">MCA 3882</strain>
    </source>
</reference>
<feature type="chain" id="PRO_5016194951" description="Purple acid phosphatase" evidence="3">
    <location>
        <begin position="22"/>
        <end position="477"/>
    </location>
</feature>
<dbReference type="SUPFAM" id="SSF49363">
    <property type="entry name" value="Purple acid phosphatase, N-terminal domain"/>
    <property type="match status" value="1"/>
</dbReference>
<dbReference type="Gene3D" id="2.60.40.380">
    <property type="entry name" value="Purple acid phosphatase-like, N-terminal"/>
    <property type="match status" value="1"/>
</dbReference>
<dbReference type="GO" id="GO:0046872">
    <property type="term" value="F:metal ion binding"/>
    <property type="evidence" value="ECO:0007669"/>
    <property type="project" value="InterPro"/>
</dbReference>
<feature type="domain" description="Purple acid phosphatase N-terminal" evidence="6">
    <location>
        <begin position="31"/>
        <end position="118"/>
    </location>
</feature>
<dbReference type="AlphaFoldDB" id="A0A316VFT2"/>
<evidence type="ECO:0000256" key="3">
    <source>
        <dbReference type="RuleBase" id="RU361203"/>
    </source>
</evidence>
<dbReference type="Gene3D" id="3.60.21.10">
    <property type="match status" value="1"/>
</dbReference>
<dbReference type="EC" id="3.1.3.2" evidence="3"/>